<dbReference type="GeneID" id="4563651"/>
<dbReference type="AlphaFoldDB" id="J3KB52"/>
<evidence type="ECO:0000313" key="3">
    <source>
        <dbReference type="Proteomes" id="UP000001261"/>
    </source>
</evidence>
<proteinExistence type="predicted"/>
<keyword evidence="3" id="KW-1185">Reference proteome</keyword>
<protein>
    <submittedName>
        <fullName evidence="2">Uncharacterized protein</fullName>
    </submittedName>
</protein>
<dbReference type="RefSeq" id="XP_001243904.2">
    <property type="nucleotide sequence ID" value="XM_001243903.2"/>
</dbReference>
<evidence type="ECO:0000256" key="1">
    <source>
        <dbReference type="SAM" id="MobiDB-lite"/>
    </source>
</evidence>
<accession>J3KB52</accession>
<evidence type="ECO:0000313" key="2">
    <source>
        <dbReference type="EMBL" id="EAS32321.3"/>
    </source>
</evidence>
<dbReference type="Proteomes" id="UP000001261">
    <property type="component" value="Unassembled WGS sequence"/>
</dbReference>
<dbReference type="KEGG" id="cim:CIMG_03345"/>
<feature type="region of interest" description="Disordered" evidence="1">
    <location>
        <begin position="49"/>
        <end position="75"/>
    </location>
</feature>
<reference evidence="3" key="2">
    <citation type="journal article" date="2010" name="Genome Res.">
        <title>Population genomic sequencing of Coccidioides fungi reveals recent hybridization and transposon control.</title>
        <authorList>
            <person name="Neafsey D.E."/>
            <person name="Barker B.M."/>
            <person name="Sharpton T.J."/>
            <person name="Stajich J.E."/>
            <person name="Park D.J."/>
            <person name="Whiston E."/>
            <person name="Hung C.-Y."/>
            <person name="McMahan C."/>
            <person name="White J."/>
            <person name="Sykes S."/>
            <person name="Heiman D."/>
            <person name="Young S."/>
            <person name="Zeng Q."/>
            <person name="Abouelleil A."/>
            <person name="Aftuck L."/>
            <person name="Bessette D."/>
            <person name="Brown A."/>
            <person name="FitzGerald M."/>
            <person name="Lui A."/>
            <person name="Macdonald J.P."/>
            <person name="Priest M."/>
            <person name="Orbach M.J."/>
            <person name="Galgiani J.N."/>
            <person name="Kirkland T.N."/>
            <person name="Cole G.T."/>
            <person name="Birren B.W."/>
            <person name="Henn M.R."/>
            <person name="Taylor J.W."/>
            <person name="Rounsley S.D."/>
        </authorList>
    </citation>
    <scope>GENOME REANNOTATION</scope>
    <source>
        <strain evidence="3">RS</strain>
    </source>
</reference>
<feature type="compositionally biased region" description="Polar residues" evidence="1">
    <location>
        <begin position="66"/>
        <end position="75"/>
    </location>
</feature>
<gene>
    <name evidence="2" type="ORF">CIMG_03345</name>
</gene>
<dbReference type="EMBL" id="GG704916">
    <property type="protein sequence ID" value="EAS32321.3"/>
    <property type="molecule type" value="Genomic_DNA"/>
</dbReference>
<reference evidence="3" key="1">
    <citation type="journal article" date="2009" name="Genome Res.">
        <title>Comparative genomic analyses of the human fungal pathogens Coccidioides and their relatives.</title>
        <authorList>
            <person name="Sharpton T.J."/>
            <person name="Stajich J.E."/>
            <person name="Rounsley S.D."/>
            <person name="Gardner M.J."/>
            <person name="Wortman J.R."/>
            <person name="Jordar V.S."/>
            <person name="Maiti R."/>
            <person name="Kodira C.D."/>
            <person name="Neafsey D.E."/>
            <person name="Zeng Q."/>
            <person name="Hung C.-Y."/>
            <person name="McMahan C."/>
            <person name="Muszewska A."/>
            <person name="Grynberg M."/>
            <person name="Mandel M.A."/>
            <person name="Kellner E.M."/>
            <person name="Barker B.M."/>
            <person name="Galgiani J.N."/>
            <person name="Orbach M.J."/>
            <person name="Kirkland T.N."/>
            <person name="Cole G.T."/>
            <person name="Henn M.R."/>
            <person name="Birren B.W."/>
            <person name="Taylor J.W."/>
        </authorList>
    </citation>
    <scope>NUCLEOTIDE SEQUENCE [LARGE SCALE GENOMIC DNA]</scope>
    <source>
        <strain evidence="3">RS</strain>
    </source>
</reference>
<dbReference type="VEuPathDB" id="FungiDB:CIMG_03345"/>
<sequence length="75" mass="8458">MEADPNNLSIDAVRDSISRYMVKRIERILLRLPNRSSTVPILARAEGQKVSPVSEKSMIPRCIPPQETNSRTAPR</sequence>
<dbReference type="InParanoid" id="J3KB52"/>
<name>J3KB52_COCIM</name>
<organism evidence="2 3">
    <name type="scientific">Coccidioides immitis (strain RS)</name>
    <name type="common">Valley fever fungus</name>
    <dbReference type="NCBI Taxonomy" id="246410"/>
    <lineage>
        <taxon>Eukaryota</taxon>
        <taxon>Fungi</taxon>
        <taxon>Dikarya</taxon>
        <taxon>Ascomycota</taxon>
        <taxon>Pezizomycotina</taxon>
        <taxon>Eurotiomycetes</taxon>
        <taxon>Eurotiomycetidae</taxon>
        <taxon>Onygenales</taxon>
        <taxon>Onygenaceae</taxon>
        <taxon>Coccidioides</taxon>
    </lineage>
</organism>